<evidence type="ECO:0000313" key="1">
    <source>
        <dbReference type="EMBL" id="NDV88808.1"/>
    </source>
</evidence>
<organism evidence="1 2">
    <name type="scientific">Aurantimonas aggregata</name>
    <dbReference type="NCBI Taxonomy" id="2047720"/>
    <lineage>
        <taxon>Bacteria</taxon>
        <taxon>Pseudomonadati</taxon>
        <taxon>Pseudomonadota</taxon>
        <taxon>Alphaproteobacteria</taxon>
        <taxon>Hyphomicrobiales</taxon>
        <taxon>Aurantimonadaceae</taxon>
        <taxon>Aurantimonas</taxon>
    </lineage>
</organism>
<dbReference type="EMBL" id="JAAAMJ010000020">
    <property type="protein sequence ID" value="NDV88808.1"/>
    <property type="molecule type" value="Genomic_DNA"/>
</dbReference>
<protein>
    <submittedName>
        <fullName evidence="1">Phage tail protein</fullName>
    </submittedName>
</protein>
<keyword evidence="2" id="KW-1185">Reference proteome</keyword>
<evidence type="ECO:0000313" key="2">
    <source>
        <dbReference type="Proteomes" id="UP000476332"/>
    </source>
</evidence>
<gene>
    <name evidence="1" type="ORF">GTW51_19110</name>
</gene>
<sequence>MSAPIFGMQFSRPMDEPVPVLGADFSRALLIETSEDADEVIFPLGQAVRFSTSDPVYIAALGTGPLADAVAGIGAQLTGVNRGADVTVVRVAEGLDVPATAANIVAALADVASIPSETNSTPRLIWAGRTAWRADPQTTNPVVAALPIAAETLLAIAVVDVDPTSAALAIDDRETMASQRLIPVGIAARVYEGTEIVTRPMGPRVLGLFMRIDNENEGRPFDPIANQQIYGLAGLSRKLPFSLLDGSTEGQMMLEANVSIVASGEVNVDGAVADGGFVFIGIDNTDTGELWQQIHQVRGADYITVKLIQITRQFLGRKITADLVEAYINSILFMLRDHKAADDILGYNKDVFIPDQNSPEQIRLGRIKLDLGIEPAPVFKRADTDIRRYRPAVEGLVAEIVSRLNTVA</sequence>
<reference evidence="1 2" key="1">
    <citation type="submission" date="2020-01" db="EMBL/GenBank/DDBJ databases">
        <title>Genomes of bacteria type strains.</title>
        <authorList>
            <person name="Chen J."/>
            <person name="Zhu S."/>
            <person name="Chen J."/>
        </authorList>
    </citation>
    <scope>NUCLEOTIDE SEQUENCE [LARGE SCALE GENOMIC DNA]</scope>
    <source>
        <strain evidence="1 2">KCTC 52919</strain>
    </source>
</reference>
<proteinExistence type="predicted"/>
<dbReference type="Proteomes" id="UP000476332">
    <property type="component" value="Unassembled WGS sequence"/>
</dbReference>
<accession>A0A6L9MMZ1</accession>
<dbReference type="AlphaFoldDB" id="A0A6L9MMZ1"/>
<comment type="caution">
    <text evidence="1">The sequence shown here is derived from an EMBL/GenBank/DDBJ whole genome shotgun (WGS) entry which is preliminary data.</text>
</comment>
<dbReference type="RefSeq" id="WP_163045657.1">
    <property type="nucleotide sequence ID" value="NZ_JAAAMJ010000020.1"/>
</dbReference>
<name>A0A6L9MMZ1_9HYPH</name>